<dbReference type="Gene3D" id="3.10.120.10">
    <property type="entry name" value="Cytochrome b5-like heme/steroid binding domain"/>
    <property type="match status" value="1"/>
</dbReference>
<accession>S9WAN0</accession>
<reference evidence="4 5" key="1">
    <citation type="journal article" date="2013" name="PLoS ONE">
        <title>Predicting the Proteins of Angomonas deanei, Strigomonas culicis and Their Respective Endosymbionts Reveals New Aspects of the Trypanosomatidae Family.</title>
        <authorList>
            <person name="Motta M.C."/>
            <person name="Martins A.C."/>
            <person name="de Souza S.S."/>
            <person name="Catta-Preta C.M."/>
            <person name="Silva R."/>
            <person name="Klein C.C."/>
            <person name="de Almeida L.G."/>
            <person name="de Lima Cunha O."/>
            <person name="Ciapina L.P."/>
            <person name="Brocchi M."/>
            <person name="Colabardini A.C."/>
            <person name="de Araujo Lima B."/>
            <person name="Machado C.R."/>
            <person name="de Almeida Soares C.M."/>
            <person name="Probst C.M."/>
            <person name="de Menezes C.B."/>
            <person name="Thompson C.E."/>
            <person name="Bartholomeu D.C."/>
            <person name="Gradia D.F."/>
            <person name="Pavoni D.P."/>
            <person name="Grisard E.C."/>
            <person name="Fantinatti-Garboggini F."/>
            <person name="Marchini F.K."/>
            <person name="Rodrigues-Luiz G.F."/>
            <person name="Wagner G."/>
            <person name="Goldman G.H."/>
            <person name="Fietto J.L."/>
            <person name="Elias M.C."/>
            <person name="Goldman M.H."/>
            <person name="Sagot M.F."/>
            <person name="Pereira M."/>
            <person name="Stoco P.H."/>
            <person name="de Mendonca-Neto R.P."/>
            <person name="Teixeira S.M."/>
            <person name="Maciel T.E."/>
            <person name="de Oliveira Mendes T.A."/>
            <person name="Urmenyi T.P."/>
            <person name="de Souza W."/>
            <person name="Schenkman S."/>
            <person name="de Vasconcelos A.T."/>
        </authorList>
    </citation>
    <scope>NUCLEOTIDE SEQUENCE [LARGE SCALE GENOMIC DNA]</scope>
</reference>
<comment type="caution">
    <text evidence="4">The sequence shown here is derived from an EMBL/GenBank/DDBJ whole genome shotgun (WGS) entry which is preliminary data.</text>
</comment>
<keyword evidence="3" id="KW-0408">Iron</keyword>
<evidence type="ECO:0000256" key="1">
    <source>
        <dbReference type="ARBA" id="ARBA00022617"/>
    </source>
</evidence>
<dbReference type="InterPro" id="IPR036400">
    <property type="entry name" value="Cyt_B5-like_heme/steroid_sf"/>
</dbReference>
<dbReference type="GO" id="GO:0046872">
    <property type="term" value="F:metal ion binding"/>
    <property type="evidence" value="ECO:0007669"/>
    <property type="project" value="UniProtKB-KW"/>
</dbReference>
<evidence type="ECO:0000313" key="4">
    <source>
        <dbReference type="EMBL" id="EPY36156.1"/>
    </source>
</evidence>
<sequence>MPRYFTPKEVRQHDMVEDLYVSLNKKVLDLTALVAAYQRRPKFAYLTKPLVQVAGTDISHWWDAVAGDMKSCVDEKTGFRTYAQPYGRFPHVPTLFPDSNIDLDYDVPWWADPAYVIGELTSRTRQIRIVNTLNGDEVLLQVCAEETLNDIVRERYVYINSHALSYTWKRLDPEPRELDMALTLDGNGIQDETESFEALGLNADYYIPAIHLYYNDDLTEA</sequence>
<keyword evidence="1" id="KW-0349">Heme</keyword>
<dbReference type="PANTHER" id="PTHR21281">
    <property type="entry name" value="CYTOCHROME B5 DOMAIN-CONTAINING PROTEIN 1"/>
    <property type="match status" value="1"/>
</dbReference>
<evidence type="ECO:0000256" key="2">
    <source>
        <dbReference type="ARBA" id="ARBA00022723"/>
    </source>
</evidence>
<proteinExistence type="predicted"/>
<dbReference type="PANTHER" id="PTHR21281:SF0">
    <property type="entry name" value="CYTOCHROME B5 DOMAIN-CONTAINING PROTEIN 1"/>
    <property type="match status" value="1"/>
</dbReference>
<keyword evidence="2" id="KW-0479">Metal-binding</keyword>
<dbReference type="AlphaFoldDB" id="S9WAN0"/>
<dbReference type="EMBL" id="ATMH01000727">
    <property type="protein sequence ID" value="EPY36156.1"/>
    <property type="molecule type" value="Genomic_DNA"/>
</dbReference>
<evidence type="ECO:0000256" key="3">
    <source>
        <dbReference type="ARBA" id="ARBA00023004"/>
    </source>
</evidence>
<dbReference type="InterPro" id="IPR052320">
    <property type="entry name" value="Cytochrome_b5_domain"/>
</dbReference>
<dbReference type="SUPFAM" id="SSF55856">
    <property type="entry name" value="Cytochrome b5-like heme/steroid binding domain"/>
    <property type="match status" value="1"/>
</dbReference>
<dbReference type="OrthoDB" id="260091at2759"/>
<organism evidence="4 5">
    <name type="scientific">Strigomonas culicis</name>
    <dbReference type="NCBI Taxonomy" id="28005"/>
    <lineage>
        <taxon>Eukaryota</taxon>
        <taxon>Discoba</taxon>
        <taxon>Euglenozoa</taxon>
        <taxon>Kinetoplastea</taxon>
        <taxon>Metakinetoplastina</taxon>
        <taxon>Trypanosomatida</taxon>
        <taxon>Trypanosomatidae</taxon>
        <taxon>Strigomonadinae</taxon>
        <taxon>Strigomonas</taxon>
    </lineage>
</organism>
<dbReference type="Proteomes" id="UP000015354">
    <property type="component" value="Unassembled WGS sequence"/>
</dbReference>
<evidence type="ECO:0000313" key="5">
    <source>
        <dbReference type="Proteomes" id="UP000015354"/>
    </source>
</evidence>
<keyword evidence="5" id="KW-1185">Reference proteome</keyword>
<name>S9WAN0_9TRYP</name>
<gene>
    <name evidence="4" type="ORF">STCU_00727</name>
</gene>
<protein>
    <submittedName>
        <fullName evidence="4">Cytochrome b5 domain containing 1</fullName>
    </submittedName>
</protein>